<dbReference type="GO" id="GO:0004411">
    <property type="term" value="F:homogentisate 1,2-dioxygenase activity"/>
    <property type="evidence" value="ECO:0007669"/>
    <property type="project" value="UniProtKB-EC"/>
</dbReference>
<feature type="domain" description="Homogentisate 1,2-dioxygenase C-terminal" evidence="12">
    <location>
        <begin position="270"/>
        <end position="420"/>
    </location>
</feature>
<dbReference type="Pfam" id="PF20510">
    <property type="entry name" value="HgmA_N"/>
    <property type="match status" value="1"/>
</dbReference>
<dbReference type="Pfam" id="PF04209">
    <property type="entry name" value="HgmA_C"/>
    <property type="match status" value="1"/>
</dbReference>
<dbReference type="CDD" id="cd07000">
    <property type="entry name" value="cupin_HGO_N"/>
    <property type="match status" value="1"/>
</dbReference>
<evidence type="ECO:0000256" key="3">
    <source>
        <dbReference type="ARBA" id="ARBA00022723"/>
    </source>
</evidence>
<evidence type="ECO:0000313" key="15">
    <source>
        <dbReference type="Proteomes" id="UP001595957"/>
    </source>
</evidence>
<proteinExistence type="inferred from homology"/>
<evidence type="ECO:0000259" key="12">
    <source>
        <dbReference type="Pfam" id="PF04209"/>
    </source>
</evidence>
<dbReference type="NCBIfam" id="TIGR01015">
    <property type="entry name" value="hmgA"/>
    <property type="match status" value="1"/>
</dbReference>
<dbReference type="InterPro" id="IPR011051">
    <property type="entry name" value="RmlC_Cupin_sf"/>
</dbReference>
<feature type="binding site" evidence="9">
    <location>
        <position position="361"/>
    </location>
    <ligand>
        <name>homogentisate</name>
        <dbReference type="ChEBI" id="CHEBI:16169"/>
    </ligand>
</feature>
<dbReference type="InterPro" id="IPR046452">
    <property type="entry name" value="HgmA_N"/>
</dbReference>
<dbReference type="SUPFAM" id="SSF51182">
    <property type="entry name" value="RmlC-like cupins"/>
    <property type="match status" value="1"/>
</dbReference>
<feature type="active site" description="Proton acceptor" evidence="9">
    <location>
        <position position="282"/>
    </location>
</feature>
<dbReference type="InterPro" id="IPR022950">
    <property type="entry name" value="Homogentis_dOase_bac"/>
</dbReference>
<dbReference type="PANTHER" id="PTHR11056">
    <property type="entry name" value="HOMOGENTISATE 1,2-DIOXYGENASE"/>
    <property type="match status" value="1"/>
</dbReference>
<keyword evidence="7 9" id="KW-0408">Iron</keyword>
<evidence type="ECO:0000256" key="1">
    <source>
        <dbReference type="ARBA" id="ARBA00001962"/>
    </source>
</evidence>
<feature type="region of interest" description="Disordered" evidence="11">
    <location>
        <begin position="1"/>
        <end position="20"/>
    </location>
</feature>
<evidence type="ECO:0000256" key="7">
    <source>
        <dbReference type="ARBA" id="ARBA00023004"/>
    </source>
</evidence>
<evidence type="ECO:0000256" key="11">
    <source>
        <dbReference type="SAM" id="MobiDB-lite"/>
    </source>
</evidence>
<keyword evidence="6 9" id="KW-0560">Oxidoreductase</keyword>
<evidence type="ECO:0000313" key="14">
    <source>
        <dbReference type="EMBL" id="MFC4594959.1"/>
    </source>
</evidence>
<evidence type="ECO:0000256" key="4">
    <source>
        <dbReference type="ARBA" id="ARBA00022878"/>
    </source>
</evidence>
<dbReference type="RefSeq" id="WP_066531819.1">
    <property type="nucleotide sequence ID" value="NZ_JBHSFZ010000025.1"/>
</dbReference>
<gene>
    <name evidence="9 14" type="primary">hmgA</name>
    <name evidence="14" type="ORF">ACFO3E_12250</name>
</gene>
<comment type="subunit">
    <text evidence="9">Hexamer; dimer of trimers.</text>
</comment>
<evidence type="ECO:0000259" key="13">
    <source>
        <dbReference type="Pfam" id="PF20510"/>
    </source>
</evidence>
<dbReference type="InterPro" id="IPR046451">
    <property type="entry name" value="HgmA_C"/>
</dbReference>
<keyword evidence="3 9" id="KW-0479">Metal-binding</keyword>
<evidence type="ECO:0000256" key="6">
    <source>
        <dbReference type="ARBA" id="ARBA00023002"/>
    </source>
</evidence>
<evidence type="ECO:0000256" key="2">
    <source>
        <dbReference type="ARBA" id="ARBA00007757"/>
    </source>
</evidence>
<dbReference type="PANTHER" id="PTHR11056:SF0">
    <property type="entry name" value="HOMOGENTISATE 1,2-DIOXYGENASE"/>
    <property type="match status" value="1"/>
</dbReference>
<organism evidence="14 15">
    <name type="scientific">Sphingobium tyrosinilyticum</name>
    <dbReference type="NCBI Taxonomy" id="2715436"/>
    <lineage>
        <taxon>Bacteria</taxon>
        <taxon>Pseudomonadati</taxon>
        <taxon>Pseudomonadota</taxon>
        <taxon>Alphaproteobacteria</taxon>
        <taxon>Sphingomonadales</taxon>
        <taxon>Sphingomonadaceae</taxon>
        <taxon>Sphingobium</taxon>
    </lineage>
</organism>
<dbReference type="HAMAP" id="MF_00334">
    <property type="entry name" value="Homogentis_dioxygen"/>
    <property type="match status" value="1"/>
</dbReference>
<name>A0ABV9F4V9_9SPHN</name>
<comment type="pathway">
    <text evidence="9">Amino-acid degradation; L-phenylalanine degradation; acetoacetate and fumarate from L-phenylalanine: step 4/6.</text>
</comment>
<comment type="caution">
    <text evidence="14">The sequence shown here is derived from an EMBL/GenBank/DDBJ whole genome shotgun (WGS) entry which is preliminary data.</text>
</comment>
<dbReference type="InterPro" id="IPR014710">
    <property type="entry name" value="RmlC-like_jellyroll"/>
</dbReference>
<reference evidence="15" key="1">
    <citation type="journal article" date="2019" name="Int. J. Syst. Evol. Microbiol.">
        <title>The Global Catalogue of Microorganisms (GCM) 10K type strain sequencing project: providing services to taxonomists for standard genome sequencing and annotation.</title>
        <authorList>
            <consortium name="The Broad Institute Genomics Platform"/>
            <consortium name="The Broad Institute Genome Sequencing Center for Infectious Disease"/>
            <person name="Wu L."/>
            <person name="Ma J."/>
        </authorList>
    </citation>
    <scope>NUCLEOTIDE SEQUENCE [LARGE SCALE GENOMIC DNA]</scope>
    <source>
        <strain evidence="15">NBRC 103632</strain>
    </source>
</reference>
<keyword evidence="4 9" id="KW-0828">Tyrosine catabolism</keyword>
<comment type="catalytic activity">
    <reaction evidence="9">
        <text>homogentisate + O2 = 4-maleylacetoacetate + H(+)</text>
        <dbReference type="Rhea" id="RHEA:15449"/>
        <dbReference type="ChEBI" id="CHEBI:15378"/>
        <dbReference type="ChEBI" id="CHEBI:15379"/>
        <dbReference type="ChEBI" id="CHEBI:16169"/>
        <dbReference type="ChEBI" id="CHEBI:17105"/>
        <dbReference type="EC" id="1.13.11.5"/>
    </reaction>
</comment>
<dbReference type="Proteomes" id="UP001595957">
    <property type="component" value="Unassembled WGS sequence"/>
</dbReference>
<evidence type="ECO:0000256" key="5">
    <source>
        <dbReference type="ARBA" id="ARBA00022964"/>
    </source>
</evidence>
<protein>
    <recommendedName>
        <fullName evidence="9 10">Homogentisate 1,2-dioxygenase</fullName>
        <shortName evidence="9">HGDO</shortName>
        <ecNumber evidence="9 10">1.13.11.5</ecNumber>
    </recommendedName>
    <alternativeName>
        <fullName evidence="9">Homogentisate oxygenase</fullName>
    </alternativeName>
    <alternativeName>
        <fullName evidence="9">Homogentisic acid oxidase</fullName>
    </alternativeName>
    <alternativeName>
        <fullName evidence="9">Homogentisicase</fullName>
    </alternativeName>
</protein>
<comment type="similarity">
    <text evidence="2 9">Belongs to the homogentisate dioxygenase family.</text>
</comment>
<dbReference type="EMBL" id="JBHSFZ010000025">
    <property type="protein sequence ID" value="MFC4594959.1"/>
    <property type="molecule type" value="Genomic_DNA"/>
</dbReference>
<keyword evidence="15" id="KW-1185">Reference proteome</keyword>
<comment type="cofactor">
    <cofactor evidence="1 9">
        <name>Fe cation</name>
        <dbReference type="ChEBI" id="CHEBI:24875"/>
    </cofactor>
</comment>
<evidence type="ECO:0000256" key="8">
    <source>
        <dbReference type="ARBA" id="ARBA00023232"/>
    </source>
</evidence>
<feature type="domain" description="Homogentisate 1,2-dioxygenase N-terminal" evidence="13">
    <location>
        <begin position="2"/>
        <end position="269"/>
    </location>
</feature>
<keyword evidence="5 9" id="KW-0223">Dioxygenase</keyword>
<accession>A0ABV9F4V9</accession>
<comment type="function">
    <text evidence="9">Involved in the catabolism of homogentisate (2,5-dihydroxyphenylacetate or 2,5-OH-PhAc), a central intermediate in the degradation of phenylalanine and tyrosine. Catalyzes the oxidative ring cleavage of the aromatic ring of homogentisate to yield maleylacetoacetate.</text>
</comment>
<comment type="caution">
    <text evidence="9">Lacks conserved residue(s) required for the propagation of feature annotation.</text>
</comment>
<dbReference type="InterPro" id="IPR005708">
    <property type="entry name" value="Homogentis_dOase"/>
</dbReference>
<dbReference type="EC" id="1.13.11.5" evidence="9 10"/>
<sequence>MPGFGNLHSTEALPGALPVGRNSPQRAPYGLYAEQLSGTAFTAPRHQNHRSWLYRMRPSAGHQPFRPYATPSLLRSGPFTERTPSPNRLRWNPLELPKEPTDFIDGLISHVGNGDVAAGIGCGIHMFAANNSMGDRAFFNADGEMVILPQEGRLRIVTEFGILRAGPLEMILIPRGVRFRVELLDAGARGYVCENYGAPFRLPELGPIGSNGLANARDFEAPVAAYEDIERSYEIVQKFMGALWTTMADHSPFDVVAWHGNLAPVRYDLRRFNTMGTVSYDHPDPSIFTVLTSPSDTPGTANVDFVIFPPRWMVAEDTFRPPWFHRNVMSEYMGLIRGEYDAKSGGFVPGGASLHNCMSAHGPDVESHGKAVSAALAPTKIDEMMAFMFESRFPFAPTAWAMETPLLQADYDACWAGFPKAQLEPRS</sequence>
<evidence type="ECO:0000256" key="10">
    <source>
        <dbReference type="NCBIfam" id="TIGR01015"/>
    </source>
</evidence>
<dbReference type="Gene3D" id="2.60.120.10">
    <property type="entry name" value="Jelly Rolls"/>
    <property type="match status" value="1"/>
</dbReference>
<keyword evidence="8 9" id="KW-0585">Phenylalanine catabolism</keyword>
<evidence type="ECO:0000256" key="9">
    <source>
        <dbReference type="HAMAP-Rule" id="MF_00334"/>
    </source>
</evidence>